<name>A0A1X1EY13_PANCY</name>
<protein>
    <recommendedName>
        <fullName evidence="4">Spermidine synthase</fullName>
    </recommendedName>
</protein>
<comment type="caution">
    <text evidence="2">The sequence shown here is derived from an EMBL/GenBank/DDBJ whole genome shotgun (WGS) entry which is preliminary data.</text>
</comment>
<evidence type="ECO:0000256" key="1">
    <source>
        <dbReference type="ARBA" id="ARBA00023115"/>
    </source>
</evidence>
<evidence type="ECO:0000313" key="2">
    <source>
        <dbReference type="EMBL" id="ORM94929.1"/>
    </source>
</evidence>
<reference evidence="2 3" key="1">
    <citation type="journal article" date="2017" name="Antonie Van Leeuwenhoek">
        <title>Phylogenomic resolution of the bacterial genus Pantoea and its relationship with Erwinia and Tatumella.</title>
        <authorList>
            <person name="Palmer M."/>
            <person name="Steenkamp E.T."/>
            <person name="Coetzee M.P."/>
            <person name="Chan W.Y."/>
            <person name="van Zyl E."/>
            <person name="De Maayer P."/>
            <person name="Coutinho T.A."/>
            <person name="Blom J."/>
            <person name="Smits T.H."/>
            <person name="Duffy B."/>
            <person name="Venter S.N."/>
        </authorList>
    </citation>
    <scope>NUCLEOTIDE SEQUENCE [LARGE SCALE GENOMIC DNA]</scope>
    <source>
        <strain evidence="2 3">LMG 2657</strain>
    </source>
</reference>
<dbReference type="SUPFAM" id="SSF53335">
    <property type="entry name" value="S-adenosyl-L-methionine-dependent methyltransferases"/>
    <property type="match status" value="1"/>
</dbReference>
<dbReference type="NCBIfam" id="NF037959">
    <property type="entry name" value="MFS_SpdSyn"/>
    <property type="match status" value="1"/>
</dbReference>
<sequence length="263" mass="30016">MSISDPVKLNSPFRISGKRLVQLEDEYGNVIVIESRNHLILTFDMIYEQSKILKASPLVPVHQYIRAMLMSLSFTTVEKVLVLGLGGGCLVRAINAFNNETVLDVVELREAVMCVAKDYLSLPDNTQTHYYIQDANDFMNRKKKDRYDIIFSDLYSDDAMTPLQAKRSFLHSCADRLNDNGWLVINYHIPPDVSSPFSYLLHSLFKSVLHCITPSGNVIIYACKTDHQTPLSKYQEQGNSVGKMFSCDFDTLSRRLSFWPKPF</sequence>
<keyword evidence="3" id="KW-1185">Reference proteome</keyword>
<dbReference type="GO" id="GO:0006596">
    <property type="term" value="P:polyamine biosynthetic process"/>
    <property type="evidence" value="ECO:0007669"/>
    <property type="project" value="UniProtKB-KW"/>
</dbReference>
<accession>A0A1X1EY13</accession>
<dbReference type="PANTHER" id="PTHR43317:SF1">
    <property type="entry name" value="THERMOSPERMINE SYNTHASE ACAULIS5"/>
    <property type="match status" value="1"/>
</dbReference>
<dbReference type="AlphaFoldDB" id="A0A1X1EY13"/>
<keyword evidence="1" id="KW-0620">Polyamine biosynthesis</keyword>
<dbReference type="OrthoDB" id="9761985at2"/>
<evidence type="ECO:0008006" key="4">
    <source>
        <dbReference type="Google" id="ProtNLM"/>
    </source>
</evidence>
<dbReference type="STRING" id="55209.HA50_16885"/>
<dbReference type="EMBL" id="MLJI01000001">
    <property type="protein sequence ID" value="ORM94929.1"/>
    <property type="molecule type" value="Genomic_DNA"/>
</dbReference>
<evidence type="ECO:0000313" key="3">
    <source>
        <dbReference type="Proteomes" id="UP000193749"/>
    </source>
</evidence>
<dbReference type="InterPro" id="IPR029063">
    <property type="entry name" value="SAM-dependent_MTases_sf"/>
</dbReference>
<dbReference type="PANTHER" id="PTHR43317">
    <property type="entry name" value="THERMOSPERMINE SYNTHASE ACAULIS5"/>
    <property type="match status" value="1"/>
</dbReference>
<organism evidence="2 3">
    <name type="scientific">Pantoea cypripedii</name>
    <name type="common">Pectobacterium cypripedii</name>
    <name type="synonym">Erwinia cypripedii</name>
    <dbReference type="NCBI Taxonomy" id="55209"/>
    <lineage>
        <taxon>Bacteria</taxon>
        <taxon>Pseudomonadati</taxon>
        <taxon>Pseudomonadota</taxon>
        <taxon>Gammaproteobacteria</taxon>
        <taxon>Enterobacterales</taxon>
        <taxon>Erwiniaceae</taxon>
        <taxon>Pantoea</taxon>
    </lineage>
</organism>
<dbReference type="Pfam" id="PF01564">
    <property type="entry name" value="Spermine_synth"/>
    <property type="match status" value="1"/>
</dbReference>
<dbReference type="Gene3D" id="3.40.50.150">
    <property type="entry name" value="Vaccinia Virus protein VP39"/>
    <property type="match status" value="1"/>
</dbReference>
<dbReference type="Proteomes" id="UP000193749">
    <property type="component" value="Unassembled WGS sequence"/>
</dbReference>
<proteinExistence type="predicted"/>
<gene>
    <name evidence="2" type="ORF">HA50_16885</name>
</gene>
<dbReference type="RefSeq" id="WP_084876751.1">
    <property type="nucleotide sequence ID" value="NZ_JAGGMY010000001.1"/>
</dbReference>